<organism evidence="3 4">
    <name type="scientific">Penicillium oxalicum (strain 114-2 / CGMCC 5302)</name>
    <name type="common">Penicillium decumbens</name>
    <dbReference type="NCBI Taxonomy" id="933388"/>
    <lineage>
        <taxon>Eukaryota</taxon>
        <taxon>Fungi</taxon>
        <taxon>Dikarya</taxon>
        <taxon>Ascomycota</taxon>
        <taxon>Pezizomycotina</taxon>
        <taxon>Eurotiomycetes</taxon>
        <taxon>Eurotiomycetidae</taxon>
        <taxon>Eurotiales</taxon>
        <taxon>Aspergillaceae</taxon>
        <taxon>Penicillium</taxon>
    </lineage>
</organism>
<proteinExistence type="predicted"/>
<dbReference type="STRING" id="933388.S8BEH6"/>
<dbReference type="SUPFAM" id="SSF81296">
    <property type="entry name" value="E set domains"/>
    <property type="match status" value="1"/>
</dbReference>
<dbReference type="PhylomeDB" id="S8BEH6"/>
<dbReference type="eggNOG" id="KOG3780">
    <property type="taxonomic scope" value="Eukaryota"/>
</dbReference>
<dbReference type="OrthoDB" id="2238745at2759"/>
<protein>
    <recommendedName>
        <fullName evidence="2">Arrestin C-terminal-like domain-containing protein</fullName>
    </recommendedName>
</protein>
<dbReference type="PANTHER" id="PTHR11188">
    <property type="entry name" value="ARRESTIN DOMAIN CONTAINING PROTEIN"/>
    <property type="match status" value="1"/>
</dbReference>
<reference evidence="3 4" key="1">
    <citation type="journal article" date="2013" name="PLoS ONE">
        <title>Genomic and secretomic analyses reveal unique features of the lignocellulolytic enzyme system of Penicillium decumbens.</title>
        <authorList>
            <person name="Liu G."/>
            <person name="Zhang L."/>
            <person name="Wei X."/>
            <person name="Zou G."/>
            <person name="Qin Y."/>
            <person name="Ma L."/>
            <person name="Li J."/>
            <person name="Zheng H."/>
            <person name="Wang S."/>
            <person name="Wang C."/>
            <person name="Xun L."/>
            <person name="Zhao G.-P."/>
            <person name="Zhou Z."/>
            <person name="Qu Y."/>
        </authorList>
    </citation>
    <scope>NUCLEOTIDE SEQUENCE [LARGE SCALE GENOMIC DNA]</scope>
    <source>
        <strain evidence="4">114-2 / CGMCC 5302</strain>
    </source>
</reference>
<dbReference type="InterPro" id="IPR014756">
    <property type="entry name" value="Ig_E-set"/>
</dbReference>
<evidence type="ECO:0000259" key="2">
    <source>
        <dbReference type="SMART" id="SM01017"/>
    </source>
</evidence>
<dbReference type="AlphaFoldDB" id="S8BEH6"/>
<dbReference type="InterPro" id="IPR011022">
    <property type="entry name" value="Arrestin_C-like"/>
</dbReference>
<name>S8BEH6_PENO1</name>
<dbReference type="Gene3D" id="2.60.40.640">
    <property type="match status" value="1"/>
</dbReference>
<dbReference type="GO" id="GO:0005829">
    <property type="term" value="C:cytosol"/>
    <property type="evidence" value="ECO:0007669"/>
    <property type="project" value="TreeGrafter"/>
</dbReference>
<accession>S8BEH6</accession>
<dbReference type="EMBL" id="KB644415">
    <property type="protein sequence ID" value="EPS33457.1"/>
    <property type="molecule type" value="Genomic_DNA"/>
</dbReference>
<dbReference type="GO" id="GO:0031625">
    <property type="term" value="F:ubiquitin protein ligase binding"/>
    <property type="evidence" value="ECO:0007669"/>
    <property type="project" value="TreeGrafter"/>
</dbReference>
<dbReference type="Proteomes" id="UP000019376">
    <property type="component" value="Unassembled WGS sequence"/>
</dbReference>
<feature type="domain" description="Arrestin C-terminal-like" evidence="2">
    <location>
        <begin position="248"/>
        <end position="437"/>
    </location>
</feature>
<evidence type="ECO:0000313" key="4">
    <source>
        <dbReference type="Proteomes" id="UP000019376"/>
    </source>
</evidence>
<dbReference type="PANTHER" id="PTHR11188:SF174">
    <property type="entry name" value="ARRESTIN-RELATED TRAFFICKING ADAPTER 10-RELATED"/>
    <property type="match status" value="1"/>
</dbReference>
<dbReference type="GO" id="GO:0070086">
    <property type="term" value="P:ubiquitin-dependent endocytosis"/>
    <property type="evidence" value="ECO:0007669"/>
    <property type="project" value="TreeGrafter"/>
</dbReference>
<sequence length="520" mass="58516">MQDAYPVKQELKARGGISLEFILFEPVVFLQGDVKRDPNSPEKPALIRGRINLHAPHPIRLKSFSVSFHGKACLKPFGNNARTQDVINSSITYAEDGHLISTDLDDYSQSTTECTAREHAAEKRRNSAPTLMTRPIAPPEYDAQDEESFRRRSISGYSRDSVRAQVKGRQDLLPAGNHTFPFEFVVLNLLPESIDTYLLSIRYYLEARIEFGGFFGSKLTSQLHVPIVRLPPEGSLEMTEPVTLMRDWSKNLHYHFFLLGRSFRLGSQIPIRLGLLPLVPLKCIAVQVLIQQHIRYWDIDRTNCLIDSGKRTILLLEKNVGAECRSVFAGGNVHITKEQDKTEMEDLKNTSLLGSMLQPCQIEMHVQLPRCPDLKQRPSYQRIHASSTIGRLDVSHWIQVVLRLSLNDTDSGISTTGRSISQRLTLQTPITIRSCKATASNIYPPPYTFESGLDLGSFQNTTCDCQSSATPFSFPDNSEMEDSRPRDYQPIESVSPYSAPLFKCLSPCDTPTLNTEELGT</sequence>
<keyword evidence="4" id="KW-1185">Reference proteome</keyword>
<dbReference type="SMART" id="SM01017">
    <property type="entry name" value="Arrestin_C"/>
    <property type="match status" value="1"/>
</dbReference>
<evidence type="ECO:0000313" key="3">
    <source>
        <dbReference type="EMBL" id="EPS33457.1"/>
    </source>
</evidence>
<feature type="region of interest" description="Disordered" evidence="1">
    <location>
        <begin position="118"/>
        <end position="151"/>
    </location>
</feature>
<dbReference type="InterPro" id="IPR050357">
    <property type="entry name" value="Arrestin_domain-protein"/>
</dbReference>
<dbReference type="GO" id="GO:0030674">
    <property type="term" value="F:protein-macromolecule adaptor activity"/>
    <property type="evidence" value="ECO:0007669"/>
    <property type="project" value="TreeGrafter"/>
</dbReference>
<feature type="region of interest" description="Disordered" evidence="1">
    <location>
        <begin position="472"/>
        <end position="493"/>
    </location>
</feature>
<gene>
    <name evidence="3" type="ORF">PDE_08419</name>
</gene>
<evidence type="ECO:0000256" key="1">
    <source>
        <dbReference type="SAM" id="MobiDB-lite"/>
    </source>
</evidence>
<dbReference type="InterPro" id="IPR014752">
    <property type="entry name" value="Arrestin-like_C"/>
</dbReference>
<dbReference type="HOGENOM" id="CLU_523868_0_0_1"/>